<evidence type="ECO:0000259" key="1">
    <source>
        <dbReference type="Pfam" id="PF05699"/>
    </source>
</evidence>
<protein>
    <recommendedName>
        <fullName evidence="1">HAT C-terminal dimerisation domain-containing protein</fullName>
    </recommendedName>
</protein>
<organism evidence="2 3">
    <name type="scientific">Macrosiphum euphorbiae</name>
    <name type="common">potato aphid</name>
    <dbReference type="NCBI Taxonomy" id="13131"/>
    <lineage>
        <taxon>Eukaryota</taxon>
        <taxon>Metazoa</taxon>
        <taxon>Ecdysozoa</taxon>
        <taxon>Arthropoda</taxon>
        <taxon>Hexapoda</taxon>
        <taxon>Insecta</taxon>
        <taxon>Pterygota</taxon>
        <taxon>Neoptera</taxon>
        <taxon>Paraneoptera</taxon>
        <taxon>Hemiptera</taxon>
        <taxon>Sternorrhyncha</taxon>
        <taxon>Aphidomorpha</taxon>
        <taxon>Aphidoidea</taxon>
        <taxon>Aphididae</taxon>
        <taxon>Macrosiphini</taxon>
        <taxon>Macrosiphum</taxon>
    </lineage>
</organism>
<gene>
    <name evidence="2" type="ORF">MEUPH1_LOCUS6124</name>
</gene>
<dbReference type="Pfam" id="PF05699">
    <property type="entry name" value="Dimer_Tnp_hAT"/>
    <property type="match status" value="1"/>
</dbReference>
<reference evidence="2 3" key="1">
    <citation type="submission" date="2023-01" db="EMBL/GenBank/DDBJ databases">
        <authorList>
            <person name="Whitehead M."/>
        </authorList>
    </citation>
    <scope>NUCLEOTIDE SEQUENCE [LARGE SCALE GENOMIC DNA]</scope>
</reference>
<dbReference type="PANTHER" id="PTHR46289:SF14">
    <property type="entry name" value="DUF4371 DOMAIN-CONTAINING PROTEIN"/>
    <property type="match status" value="1"/>
</dbReference>
<sequence length="159" mass="18879">MGYDQLFEKYSFFFQLEKLNSVEIREQAKCLQDIYADDLGSSFPNECVHFKSHIKNLKVDERPKNIQQMLIFIKNNDFFEMYPYIVIALRMLLCTPCSNCSTERSFSALKRVKSYLRSNIKEERLNALAILNIKNDITTKLNYNHVINNFATRQARRRF</sequence>
<dbReference type="InterPro" id="IPR052958">
    <property type="entry name" value="IFN-induced_PKR_regulator"/>
</dbReference>
<dbReference type="PANTHER" id="PTHR46289">
    <property type="entry name" value="52 KDA REPRESSOR OF THE INHIBITOR OF THE PROTEIN KINASE-LIKE PROTEIN-RELATED"/>
    <property type="match status" value="1"/>
</dbReference>
<name>A0AAV0VZ92_9HEMI</name>
<dbReference type="AlphaFoldDB" id="A0AAV0VZ92"/>
<evidence type="ECO:0000313" key="2">
    <source>
        <dbReference type="EMBL" id="CAI6349581.1"/>
    </source>
</evidence>
<evidence type="ECO:0000313" key="3">
    <source>
        <dbReference type="Proteomes" id="UP001160148"/>
    </source>
</evidence>
<dbReference type="Proteomes" id="UP001160148">
    <property type="component" value="Unassembled WGS sequence"/>
</dbReference>
<dbReference type="EMBL" id="CARXXK010000001">
    <property type="protein sequence ID" value="CAI6349581.1"/>
    <property type="molecule type" value="Genomic_DNA"/>
</dbReference>
<keyword evidence="3" id="KW-1185">Reference proteome</keyword>
<feature type="domain" description="HAT C-terminal dimerisation" evidence="1">
    <location>
        <begin position="56"/>
        <end position="136"/>
    </location>
</feature>
<accession>A0AAV0VZ92</accession>
<dbReference type="GO" id="GO:0046983">
    <property type="term" value="F:protein dimerization activity"/>
    <property type="evidence" value="ECO:0007669"/>
    <property type="project" value="InterPro"/>
</dbReference>
<dbReference type="SUPFAM" id="SSF53098">
    <property type="entry name" value="Ribonuclease H-like"/>
    <property type="match status" value="1"/>
</dbReference>
<dbReference type="InterPro" id="IPR012337">
    <property type="entry name" value="RNaseH-like_sf"/>
</dbReference>
<dbReference type="InterPro" id="IPR008906">
    <property type="entry name" value="HATC_C_dom"/>
</dbReference>
<comment type="caution">
    <text evidence="2">The sequence shown here is derived from an EMBL/GenBank/DDBJ whole genome shotgun (WGS) entry which is preliminary data.</text>
</comment>
<proteinExistence type="predicted"/>